<evidence type="ECO:0000256" key="4">
    <source>
        <dbReference type="ARBA" id="ARBA00022801"/>
    </source>
</evidence>
<comment type="cofactor">
    <cofactor evidence="1">
        <name>Mg(2+)</name>
        <dbReference type="ChEBI" id="CHEBI:18420"/>
    </cofactor>
</comment>
<feature type="domain" description="Endonuclease/exonuclease/phosphatase" evidence="6">
    <location>
        <begin position="7"/>
        <end position="250"/>
    </location>
</feature>
<comment type="caution">
    <text evidence="7">The sequence shown here is derived from an EMBL/GenBank/DDBJ whole genome shotgun (WGS) entry which is preliminary data.</text>
</comment>
<evidence type="ECO:0000256" key="5">
    <source>
        <dbReference type="ARBA" id="ARBA00022842"/>
    </source>
</evidence>
<name>A0ABV8DZD0_9NOCA</name>
<dbReference type="CDD" id="cd10281">
    <property type="entry name" value="Nape_like_AP-endo"/>
    <property type="match status" value="1"/>
</dbReference>
<keyword evidence="8" id="KW-1185">Reference proteome</keyword>
<evidence type="ECO:0000313" key="8">
    <source>
        <dbReference type="Proteomes" id="UP001595696"/>
    </source>
</evidence>
<dbReference type="GO" id="GO:0008311">
    <property type="term" value="F:double-stranded DNA 3'-5' DNA exonuclease activity"/>
    <property type="evidence" value="ECO:0007669"/>
    <property type="project" value="UniProtKB-EC"/>
</dbReference>
<reference evidence="8" key="1">
    <citation type="journal article" date="2019" name="Int. J. Syst. Evol. Microbiol.">
        <title>The Global Catalogue of Microorganisms (GCM) 10K type strain sequencing project: providing services to taxonomists for standard genome sequencing and annotation.</title>
        <authorList>
            <consortium name="The Broad Institute Genomics Platform"/>
            <consortium name="The Broad Institute Genome Sequencing Center for Infectious Disease"/>
            <person name="Wu L."/>
            <person name="Ma J."/>
        </authorList>
    </citation>
    <scope>NUCLEOTIDE SEQUENCE [LARGE SCALE GENOMIC DNA]</scope>
    <source>
        <strain evidence="8">CGMCC 4.7330</strain>
    </source>
</reference>
<dbReference type="PANTHER" id="PTHR43250:SF2">
    <property type="entry name" value="EXODEOXYRIBONUCLEASE III"/>
    <property type="match status" value="1"/>
</dbReference>
<evidence type="ECO:0000256" key="3">
    <source>
        <dbReference type="ARBA" id="ARBA00022723"/>
    </source>
</evidence>
<keyword evidence="4 7" id="KW-0378">Hydrolase</keyword>
<dbReference type="NCBIfam" id="TIGR00633">
    <property type="entry name" value="xth"/>
    <property type="match status" value="1"/>
</dbReference>
<accession>A0ABV8DZD0</accession>
<dbReference type="SUPFAM" id="SSF56219">
    <property type="entry name" value="DNase I-like"/>
    <property type="match status" value="1"/>
</dbReference>
<dbReference type="RefSeq" id="WP_378614422.1">
    <property type="nucleotide sequence ID" value="NZ_JBHSAX010000017.1"/>
</dbReference>
<dbReference type="InterPro" id="IPR037493">
    <property type="entry name" value="ExoIII-like"/>
</dbReference>
<dbReference type="InterPro" id="IPR004808">
    <property type="entry name" value="AP_endonuc_1"/>
</dbReference>
<evidence type="ECO:0000313" key="7">
    <source>
        <dbReference type="EMBL" id="MFC3964672.1"/>
    </source>
</evidence>
<dbReference type="PANTHER" id="PTHR43250">
    <property type="entry name" value="EXODEOXYRIBONUCLEASE III"/>
    <property type="match status" value="1"/>
</dbReference>
<keyword evidence="5" id="KW-0460">Magnesium</keyword>
<dbReference type="Proteomes" id="UP001595696">
    <property type="component" value="Unassembled WGS sequence"/>
</dbReference>
<dbReference type="NCBIfam" id="TIGR00195">
    <property type="entry name" value="exoDNase_III"/>
    <property type="match status" value="1"/>
</dbReference>
<dbReference type="PROSITE" id="PS51435">
    <property type="entry name" value="AP_NUCLEASE_F1_4"/>
    <property type="match status" value="1"/>
</dbReference>
<dbReference type="InterPro" id="IPR036691">
    <property type="entry name" value="Endo/exonu/phosph_ase_sf"/>
</dbReference>
<dbReference type="EMBL" id="JBHSAX010000017">
    <property type="protein sequence ID" value="MFC3964672.1"/>
    <property type="molecule type" value="Genomic_DNA"/>
</dbReference>
<comment type="similarity">
    <text evidence="2">Belongs to the DNA repair enzymes AP/ExoA family.</text>
</comment>
<dbReference type="InterPro" id="IPR005135">
    <property type="entry name" value="Endo/exonuclease/phosphatase"/>
</dbReference>
<evidence type="ECO:0000259" key="6">
    <source>
        <dbReference type="Pfam" id="PF03372"/>
    </source>
</evidence>
<evidence type="ECO:0000256" key="1">
    <source>
        <dbReference type="ARBA" id="ARBA00001946"/>
    </source>
</evidence>
<evidence type="ECO:0000256" key="2">
    <source>
        <dbReference type="ARBA" id="ARBA00007092"/>
    </source>
</evidence>
<keyword evidence="3" id="KW-0479">Metal-binding</keyword>
<sequence>MPGIITTVNVNGVRAATGKGLLEWLASTEADVVCLQETRATDAQTRAALAPALGMWHLVNAEPGAKGRAGVAILSRQEPSAVRIGFGSAEFDGSGRYVEVDFDGLTVASVYVPSGDVGTPRQDEKFRFLAEFGAHLAARGGAAVVAGDWNIAHTERDLKAWKANRKSSGFLPEERAWIDGLLADGWVDVVRALHPEGDGPYSWWSYRGRAYDNDTGWRIDAVFATPEVAHFAESARVERAATYAERWSDHAPVTVGFSELPGITGTRTGMALAGSRTS</sequence>
<proteinExistence type="inferred from homology"/>
<gene>
    <name evidence="7" type="ORF">ACFO0B_22025</name>
</gene>
<dbReference type="EC" id="3.1.11.2" evidence="7"/>
<protein>
    <submittedName>
        <fullName evidence="7">Exodeoxyribonuclease III</fullName>
        <ecNumber evidence="7">3.1.11.2</ecNumber>
    </submittedName>
</protein>
<organism evidence="7 8">
    <name type="scientific">Nocardia jiangsuensis</name>
    <dbReference type="NCBI Taxonomy" id="1691563"/>
    <lineage>
        <taxon>Bacteria</taxon>
        <taxon>Bacillati</taxon>
        <taxon>Actinomycetota</taxon>
        <taxon>Actinomycetes</taxon>
        <taxon>Mycobacteriales</taxon>
        <taxon>Nocardiaceae</taxon>
        <taxon>Nocardia</taxon>
    </lineage>
</organism>
<dbReference type="Gene3D" id="3.60.10.10">
    <property type="entry name" value="Endonuclease/exonuclease/phosphatase"/>
    <property type="match status" value="1"/>
</dbReference>
<dbReference type="Pfam" id="PF03372">
    <property type="entry name" value="Exo_endo_phos"/>
    <property type="match status" value="1"/>
</dbReference>